<accession>A0AAW0QM77</accession>
<proteinExistence type="predicted"/>
<gene>
    <name evidence="2" type="ORF">PG999_010895</name>
</gene>
<name>A0AAW0QM77_9PEZI</name>
<keyword evidence="3" id="KW-1185">Reference proteome</keyword>
<sequence>MVSKNTNAGELVATPPASRSFHPRHSNGGSIKKNIGSLKAGSGALIVVLALAVTPLSSDIPREDG</sequence>
<evidence type="ECO:0000313" key="2">
    <source>
        <dbReference type="EMBL" id="KAK8100521.1"/>
    </source>
</evidence>
<dbReference type="EMBL" id="JAQQWP010000009">
    <property type="protein sequence ID" value="KAK8100521.1"/>
    <property type="molecule type" value="Genomic_DNA"/>
</dbReference>
<dbReference type="AlphaFoldDB" id="A0AAW0QM77"/>
<feature type="region of interest" description="Disordered" evidence="1">
    <location>
        <begin position="1"/>
        <end position="34"/>
    </location>
</feature>
<evidence type="ECO:0000313" key="3">
    <source>
        <dbReference type="Proteomes" id="UP001392437"/>
    </source>
</evidence>
<organism evidence="2 3">
    <name type="scientific">Apiospora kogelbergensis</name>
    <dbReference type="NCBI Taxonomy" id="1337665"/>
    <lineage>
        <taxon>Eukaryota</taxon>
        <taxon>Fungi</taxon>
        <taxon>Dikarya</taxon>
        <taxon>Ascomycota</taxon>
        <taxon>Pezizomycotina</taxon>
        <taxon>Sordariomycetes</taxon>
        <taxon>Xylariomycetidae</taxon>
        <taxon>Amphisphaeriales</taxon>
        <taxon>Apiosporaceae</taxon>
        <taxon>Apiospora</taxon>
    </lineage>
</organism>
<dbReference type="Proteomes" id="UP001392437">
    <property type="component" value="Unassembled WGS sequence"/>
</dbReference>
<protein>
    <submittedName>
        <fullName evidence="2">Uncharacterized protein</fullName>
    </submittedName>
</protein>
<comment type="caution">
    <text evidence="2">The sequence shown here is derived from an EMBL/GenBank/DDBJ whole genome shotgun (WGS) entry which is preliminary data.</text>
</comment>
<evidence type="ECO:0000256" key="1">
    <source>
        <dbReference type="SAM" id="MobiDB-lite"/>
    </source>
</evidence>
<reference evidence="2 3" key="1">
    <citation type="submission" date="2023-01" db="EMBL/GenBank/DDBJ databases">
        <title>Analysis of 21 Apiospora genomes using comparative genomics revels a genus with tremendous synthesis potential of carbohydrate active enzymes and secondary metabolites.</title>
        <authorList>
            <person name="Sorensen T."/>
        </authorList>
    </citation>
    <scope>NUCLEOTIDE SEQUENCE [LARGE SCALE GENOMIC DNA]</scope>
    <source>
        <strain evidence="2 3">CBS 117206</strain>
    </source>
</reference>